<comment type="similarity">
    <text evidence="1">Belongs to the aegerolysin family.</text>
</comment>
<keyword evidence="3" id="KW-1185">Reference proteome</keyword>
<evidence type="ECO:0000256" key="1">
    <source>
        <dbReference type="ARBA" id="ARBA00010795"/>
    </source>
</evidence>
<sequence>MKTTTVIRSAALVTAIVTYALVDASGYCSNYADGLPRTVDALKRLRRVNVFYLTFSFINFVTFGGIIVTSSIQCKTIDGIQAISSKTNKFVTFIVMNGQGVDETGVIMNTVLSMGIWEYGGRFAKNINNIKFDRKTSVTFSARSRDEGSGVEGSFEIHERGKKVAVVVFKVPYWGQNQLDITYHAINYACNLSGMTSSGCPTVEIICHKRKTLI</sequence>
<dbReference type="Proteomes" id="UP000322000">
    <property type="component" value="Chromosome 14"/>
</dbReference>
<proteinExistence type="inferred from homology"/>
<gene>
    <name evidence="4" type="primary">LOC113500819</name>
</gene>
<accession>A0A7E5WBG2</accession>
<dbReference type="GO" id="GO:0019836">
    <property type="term" value="P:symbiont-mediated hemolysis of host erythrocyte"/>
    <property type="evidence" value="ECO:0007669"/>
    <property type="project" value="InterPro"/>
</dbReference>
<feature type="transmembrane region" description="Helical" evidence="2">
    <location>
        <begin position="50"/>
        <end position="68"/>
    </location>
</feature>
<keyword evidence="2" id="KW-0472">Membrane</keyword>
<organism evidence="3 4">
    <name type="scientific">Trichoplusia ni</name>
    <name type="common">Cabbage looper</name>
    <dbReference type="NCBI Taxonomy" id="7111"/>
    <lineage>
        <taxon>Eukaryota</taxon>
        <taxon>Metazoa</taxon>
        <taxon>Ecdysozoa</taxon>
        <taxon>Arthropoda</taxon>
        <taxon>Hexapoda</taxon>
        <taxon>Insecta</taxon>
        <taxon>Pterygota</taxon>
        <taxon>Neoptera</taxon>
        <taxon>Endopterygota</taxon>
        <taxon>Lepidoptera</taxon>
        <taxon>Glossata</taxon>
        <taxon>Ditrysia</taxon>
        <taxon>Noctuoidea</taxon>
        <taxon>Noctuidae</taxon>
        <taxon>Plusiinae</taxon>
        <taxon>Trichoplusia</taxon>
    </lineage>
</organism>
<protein>
    <submittedName>
        <fullName evidence="4">Uncharacterized protein LOC113500819</fullName>
    </submittedName>
</protein>
<evidence type="ECO:0000256" key="2">
    <source>
        <dbReference type="SAM" id="Phobius"/>
    </source>
</evidence>
<dbReference type="GeneID" id="113500819"/>
<dbReference type="AlphaFoldDB" id="A0A7E5WBG2"/>
<dbReference type="InParanoid" id="A0A7E5WBG2"/>
<name>A0A7E5WBG2_TRINI</name>
<dbReference type="Pfam" id="PF06355">
    <property type="entry name" value="Aegerolysin"/>
    <property type="match status" value="1"/>
</dbReference>
<dbReference type="Gene3D" id="2.60.270.50">
    <property type="match status" value="1"/>
</dbReference>
<reference evidence="4" key="1">
    <citation type="submission" date="2025-08" db="UniProtKB">
        <authorList>
            <consortium name="RefSeq"/>
        </authorList>
    </citation>
    <scope>IDENTIFICATION</scope>
</reference>
<evidence type="ECO:0000313" key="3">
    <source>
        <dbReference type="Proteomes" id="UP000322000"/>
    </source>
</evidence>
<dbReference type="RefSeq" id="XP_026737516.1">
    <property type="nucleotide sequence ID" value="XM_026881715.1"/>
</dbReference>
<keyword evidence="2" id="KW-0812">Transmembrane</keyword>
<dbReference type="KEGG" id="tnl:113500819"/>
<keyword evidence="2" id="KW-1133">Transmembrane helix</keyword>
<dbReference type="InterPro" id="IPR009413">
    <property type="entry name" value="Aegerolysin-typ"/>
</dbReference>
<evidence type="ECO:0000313" key="4">
    <source>
        <dbReference type="RefSeq" id="XP_026737516.1"/>
    </source>
</evidence>